<organism evidence="1 2">
    <name type="scientific">Pseudomonas kuykendallii</name>
    <dbReference type="NCBI Taxonomy" id="1007099"/>
    <lineage>
        <taxon>Bacteria</taxon>
        <taxon>Pseudomonadati</taxon>
        <taxon>Pseudomonadota</taxon>
        <taxon>Gammaproteobacteria</taxon>
        <taxon>Pseudomonadales</taxon>
        <taxon>Pseudomonadaceae</taxon>
        <taxon>Pseudomonas</taxon>
    </lineage>
</organism>
<dbReference type="InterPro" id="IPR021675">
    <property type="entry name" value="DUF3261"/>
</dbReference>
<accession>A0A1H2VSW0</accession>
<keyword evidence="2" id="KW-1185">Reference proteome</keyword>
<dbReference type="RefSeq" id="WP_245728146.1">
    <property type="nucleotide sequence ID" value="NZ_FNNU01000002.1"/>
</dbReference>
<dbReference type="PROSITE" id="PS51257">
    <property type="entry name" value="PROKAR_LIPOPROTEIN"/>
    <property type="match status" value="1"/>
</dbReference>
<dbReference type="AlphaFoldDB" id="A0A1H2VSW0"/>
<evidence type="ECO:0000313" key="2">
    <source>
        <dbReference type="Proteomes" id="UP000243778"/>
    </source>
</evidence>
<evidence type="ECO:0008006" key="3">
    <source>
        <dbReference type="Google" id="ProtNLM"/>
    </source>
</evidence>
<dbReference type="Proteomes" id="UP000243778">
    <property type="component" value="Unassembled WGS sequence"/>
</dbReference>
<name>A0A1H2VSW0_9PSED</name>
<sequence length="172" mass="19266">MGEPERMNAARLRLPFWLAVIALAGCAANAPLPSRPPTLDLPLQLHVQRQAEGQSQDWLLVIQGEGAALRWSLLDPLGIPLSRQRLLDGGWQNDGLLPPNPEARELFAALLFALTPADQLVRQYPQALTQGNRRLFDDRQPAWRVDYRQPQGFDLRIGASLTYRVDALETMP</sequence>
<dbReference type="STRING" id="1007099.SAMN05216287_1335"/>
<gene>
    <name evidence="1" type="ORF">SAMN05216287_1335</name>
</gene>
<reference evidence="2" key="1">
    <citation type="submission" date="2016-10" db="EMBL/GenBank/DDBJ databases">
        <authorList>
            <person name="Varghese N."/>
            <person name="Submissions S."/>
        </authorList>
    </citation>
    <scope>NUCLEOTIDE SEQUENCE [LARGE SCALE GENOMIC DNA]</scope>
    <source>
        <strain evidence="2">NRRL B-59562</strain>
    </source>
</reference>
<protein>
    <recommendedName>
        <fullName evidence="3">DUF3261 domain-containing protein</fullName>
    </recommendedName>
</protein>
<dbReference type="EMBL" id="FNNU01000002">
    <property type="protein sequence ID" value="SDW71388.1"/>
    <property type="molecule type" value="Genomic_DNA"/>
</dbReference>
<dbReference type="Pfam" id="PF11659">
    <property type="entry name" value="DUF3261"/>
    <property type="match status" value="1"/>
</dbReference>
<evidence type="ECO:0000313" key="1">
    <source>
        <dbReference type="EMBL" id="SDW71388.1"/>
    </source>
</evidence>
<proteinExistence type="predicted"/>